<name>A0AAV9PE78_9PEZI</name>
<evidence type="ECO:0000256" key="15">
    <source>
        <dbReference type="SAM" id="Coils"/>
    </source>
</evidence>
<dbReference type="Gene3D" id="3.40.50.300">
    <property type="entry name" value="P-loop containing nucleotide triphosphate hydrolases"/>
    <property type="match status" value="2"/>
</dbReference>
<feature type="compositionally biased region" description="Basic and acidic residues" evidence="16">
    <location>
        <begin position="831"/>
        <end position="841"/>
    </location>
</feature>
<evidence type="ECO:0000256" key="13">
    <source>
        <dbReference type="ARBA" id="ARBA00023242"/>
    </source>
</evidence>
<gene>
    <name evidence="18" type="primary">RAD50</name>
    <name evidence="18" type="ORF">LTR77_004063</name>
</gene>
<feature type="coiled-coil region" evidence="15">
    <location>
        <begin position="394"/>
        <end position="446"/>
    </location>
</feature>
<keyword evidence="19" id="KW-1185">Reference proteome</keyword>
<keyword evidence="11 15" id="KW-0175">Coiled coil</keyword>
<dbReference type="RefSeq" id="XP_064659947.1">
    <property type="nucleotide sequence ID" value="XM_064801317.1"/>
</dbReference>
<dbReference type="PANTHER" id="PTHR18867">
    <property type="entry name" value="RAD50"/>
    <property type="match status" value="1"/>
</dbReference>
<feature type="region of interest" description="Disordered" evidence="16">
    <location>
        <begin position="831"/>
        <end position="856"/>
    </location>
</feature>
<dbReference type="GO" id="GO:0000794">
    <property type="term" value="C:condensed nuclear chromosome"/>
    <property type="evidence" value="ECO:0007669"/>
    <property type="project" value="TreeGrafter"/>
</dbReference>
<proteinExistence type="inferred from homology"/>
<protein>
    <recommendedName>
        <fullName evidence="5">DNA repair protein RAD50</fullName>
    </recommendedName>
</protein>
<evidence type="ECO:0000256" key="12">
    <source>
        <dbReference type="ARBA" id="ARBA00023204"/>
    </source>
</evidence>
<comment type="similarity">
    <text evidence="4">Belongs to the SMC family. RAD50 subfamily.</text>
</comment>
<evidence type="ECO:0000256" key="1">
    <source>
        <dbReference type="ARBA" id="ARBA00001947"/>
    </source>
</evidence>
<dbReference type="InterPro" id="IPR038729">
    <property type="entry name" value="Rad50/SbcC_AAA"/>
</dbReference>
<dbReference type="EMBL" id="JAVRRT010000006">
    <property type="protein sequence ID" value="KAK5170919.1"/>
    <property type="molecule type" value="Genomic_DNA"/>
</dbReference>
<dbReference type="SUPFAM" id="SSF52540">
    <property type="entry name" value="P-loop containing nucleoside triphosphate hydrolases"/>
    <property type="match status" value="2"/>
</dbReference>
<evidence type="ECO:0000256" key="11">
    <source>
        <dbReference type="ARBA" id="ARBA00023054"/>
    </source>
</evidence>
<dbReference type="GO" id="GO:0006302">
    <property type="term" value="P:double-strand break repair"/>
    <property type="evidence" value="ECO:0007669"/>
    <property type="project" value="InterPro"/>
</dbReference>
<comment type="cofactor">
    <cofactor evidence="1">
        <name>Zn(2+)</name>
        <dbReference type="ChEBI" id="CHEBI:29105"/>
    </cofactor>
</comment>
<feature type="compositionally biased region" description="Basic and acidic residues" evidence="16">
    <location>
        <begin position="343"/>
        <end position="371"/>
    </location>
</feature>
<evidence type="ECO:0000256" key="3">
    <source>
        <dbReference type="ARBA" id="ARBA00004286"/>
    </source>
</evidence>
<dbReference type="GeneID" id="89925409"/>
<keyword evidence="7" id="KW-0479">Metal-binding</keyword>
<dbReference type="FunFam" id="3.40.50.300:FF:001195">
    <property type="entry name" value="DNA repair protein rad50"/>
    <property type="match status" value="1"/>
</dbReference>
<dbReference type="GO" id="GO:0000722">
    <property type="term" value="P:telomere maintenance via recombination"/>
    <property type="evidence" value="ECO:0007669"/>
    <property type="project" value="TreeGrafter"/>
</dbReference>
<dbReference type="PANTHER" id="PTHR18867:SF12">
    <property type="entry name" value="DNA REPAIR PROTEIN RAD50"/>
    <property type="match status" value="1"/>
</dbReference>
<evidence type="ECO:0000256" key="14">
    <source>
        <dbReference type="ARBA" id="ARBA00049360"/>
    </source>
</evidence>
<comment type="catalytic activity">
    <reaction evidence="14">
        <text>ATP + H2O = ADP + phosphate + H(+)</text>
        <dbReference type="Rhea" id="RHEA:13065"/>
        <dbReference type="ChEBI" id="CHEBI:15377"/>
        <dbReference type="ChEBI" id="CHEBI:15378"/>
        <dbReference type="ChEBI" id="CHEBI:30616"/>
        <dbReference type="ChEBI" id="CHEBI:43474"/>
        <dbReference type="ChEBI" id="CHEBI:456216"/>
    </reaction>
</comment>
<evidence type="ECO:0000256" key="4">
    <source>
        <dbReference type="ARBA" id="ARBA00009439"/>
    </source>
</evidence>
<feature type="domain" description="Rad50/SbcC-type AAA" evidence="17">
    <location>
        <begin position="6"/>
        <end position="237"/>
    </location>
</feature>
<keyword evidence="8" id="KW-0227">DNA damage</keyword>
<dbReference type="Proteomes" id="UP001337655">
    <property type="component" value="Unassembled WGS sequence"/>
</dbReference>
<evidence type="ECO:0000259" key="17">
    <source>
        <dbReference type="Pfam" id="PF13476"/>
    </source>
</evidence>
<sequence>MSKIEKLSILGVRSFDNVRSETIQLSTPLTLIVGLNGSGKTTIIECLKFATTGDMPPNTKVGGAFIHDPKLCGEKEVLAQVKVSFKSTEGHHMVCTRNLQLTVKKQARSMKMLEGALNIVRNGERVSMSSRVAEMNTMVPRYLGVSKAVLDSVIFCHQEESLWPLSEPAKLKQRFDEIFEALKYTKAIDTIKVLAKQRREQLAVLKVEEQHCRALKNKGEEKQKQMSKLDDEITSLRAQSDEKSALIEEAASNAEAAWKQGQEANLIVGDLRGKRIERDTKQESVQNLRKNLNEMSESDADLQRMLDQYEQDVQDYERRLEGEKRKWHDLNQEVQATRGQISAKERECGSYEAQKDTQERQKQNRETLVKETARAHSIRGFDLDIDDKQVQNLMDRISKMAKDQNAAFERARRETSEELQRAQKALSEINEQKSALNQRKENSRQIIAGYDKKTAGLRSNANSINVDEGAIATMKSNEADIEAKIKSARDEVSNADWKSSIESLEEQLRKLDDRKEKLDAELVDATRQAGDSAQLDFVRKELKARQESLATMKGAHGDKISKMIGETWTPGTVESDFEQLVKQKAANVTDAERQREGTNREMSQINYKLNNCTTELKAKRKELKATEAAIRNAVDCEPAEYPEEVEKMEKSRDFVKADADSYSKVLEYFDSCVKLAKDHNGCKTCSRAFANSKELDKMLKTMETQRKKFEVSDDLQQDLASVEKDLQAARAVSSDFDTWERLKHKEIPALEKEEQQLSTKRERLIEQLEEQDGIVSEREAAKRDVEGMSKTVQTIAKYSNEIAAYESQTEELVAKQKSAGRSRGLEIIQEDSKKANEESRAVKTHLSKTTGDRDRSEKNINSMELEFRDLKSKRSTAEYQLKDKQKLDQQIEEYRALGVEQREAIKSIDQELQGLGPQLSQAQAKHDDISRRGADKDRELQAEYNKLNNSVNQLTSADKEIQAYIDRGGDRNLEHAKRDVENFKKELSRLEAEQSEVVKRIKGLDEQLRNHSETKRGIEDNQRFRHDLRALKDVSAEIEELEKHNAEEDKAMYDREGSKWQMKRYQLSAEHASLVGSLKSKDQQLDELIKEFETDYDGAGRKYKEAHIKSETTKACVEDLGRYSGALDKAIMKYHSLKMEQINTSIEELWRKTYQGTDVDTIMIKSENENAKSNKSYNYRVVMVKQDTEMDMRGRCSAGQKVLASIIIRLALAESFGTNCGLIALDEPTTNLDRENIEALARSLAEIVKERRKQKNFQLIIITHDEEFLKAMECSDFADNYWRVSRNEKQKSVIEKQSIAEVM</sequence>
<dbReference type="GO" id="GO:0003691">
    <property type="term" value="F:double-stranded telomeric DNA binding"/>
    <property type="evidence" value="ECO:0007669"/>
    <property type="project" value="TreeGrafter"/>
</dbReference>
<reference evidence="18 19" key="1">
    <citation type="submission" date="2023-08" db="EMBL/GenBank/DDBJ databases">
        <title>Black Yeasts Isolated from many extreme environments.</title>
        <authorList>
            <person name="Coleine C."/>
            <person name="Stajich J.E."/>
            <person name="Selbmann L."/>
        </authorList>
    </citation>
    <scope>NUCLEOTIDE SEQUENCE [LARGE SCALE GENOMIC DNA]</scope>
    <source>
        <strain evidence="18 19">CCFEE 5935</strain>
    </source>
</reference>
<dbReference type="Pfam" id="PF13476">
    <property type="entry name" value="AAA_23"/>
    <property type="match status" value="1"/>
</dbReference>
<organism evidence="18 19">
    <name type="scientific">Saxophila tyrrhenica</name>
    <dbReference type="NCBI Taxonomy" id="1690608"/>
    <lineage>
        <taxon>Eukaryota</taxon>
        <taxon>Fungi</taxon>
        <taxon>Dikarya</taxon>
        <taxon>Ascomycota</taxon>
        <taxon>Pezizomycotina</taxon>
        <taxon>Dothideomycetes</taxon>
        <taxon>Dothideomycetidae</taxon>
        <taxon>Mycosphaerellales</taxon>
        <taxon>Extremaceae</taxon>
        <taxon>Saxophila</taxon>
    </lineage>
</organism>
<keyword evidence="9" id="KW-0378">Hydrolase</keyword>
<feature type="coiled-coil region" evidence="15">
    <location>
        <begin position="212"/>
        <end position="239"/>
    </location>
</feature>
<dbReference type="InterPro" id="IPR004584">
    <property type="entry name" value="Rad50_eukaryotes"/>
</dbReference>
<evidence type="ECO:0000256" key="7">
    <source>
        <dbReference type="ARBA" id="ARBA00022723"/>
    </source>
</evidence>
<dbReference type="GO" id="GO:0051880">
    <property type="term" value="F:G-quadruplex DNA binding"/>
    <property type="evidence" value="ECO:0007669"/>
    <property type="project" value="TreeGrafter"/>
</dbReference>
<keyword evidence="13" id="KW-0539">Nucleus</keyword>
<comment type="subcellular location">
    <subcellularLocation>
        <location evidence="3">Chromosome</location>
    </subcellularLocation>
    <subcellularLocation>
        <location evidence="2">Nucleus</location>
    </subcellularLocation>
</comment>
<dbReference type="InterPro" id="IPR027417">
    <property type="entry name" value="P-loop_NTPase"/>
</dbReference>
<evidence type="ECO:0000256" key="9">
    <source>
        <dbReference type="ARBA" id="ARBA00022801"/>
    </source>
</evidence>
<dbReference type="GO" id="GO:0007004">
    <property type="term" value="P:telomere maintenance via telomerase"/>
    <property type="evidence" value="ECO:0007669"/>
    <property type="project" value="TreeGrafter"/>
</dbReference>
<keyword evidence="10" id="KW-0862">Zinc</keyword>
<comment type="caution">
    <text evidence="18">The sequence shown here is derived from an EMBL/GenBank/DDBJ whole genome shotgun (WGS) entry which is preliminary data.</text>
</comment>
<evidence type="ECO:0000256" key="6">
    <source>
        <dbReference type="ARBA" id="ARBA00022454"/>
    </source>
</evidence>
<evidence type="ECO:0000313" key="19">
    <source>
        <dbReference type="Proteomes" id="UP001337655"/>
    </source>
</evidence>
<evidence type="ECO:0000313" key="18">
    <source>
        <dbReference type="EMBL" id="KAK5170919.1"/>
    </source>
</evidence>
<keyword evidence="6" id="KW-0158">Chromosome</keyword>
<feature type="region of interest" description="Disordered" evidence="16">
    <location>
        <begin position="337"/>
        <end position="371"/>
    </location>
</feature>
<feature type="coiled-coil region" evidence="15">
    <location>
        <begin position="581"/>
        <end position="629"/>
    </location>
</feature>
<dbReference type="GO" id="GO:0016887">
    <property type="term" value="F:ATP hydrolysis activity"/>
    <property type="evidence" value="ECO:0007669"/>
    <property type="project" value="InterPro"/>
</dbReference>
<accession>A0AAV9PE78</accession>
<dbReference type="GO" id="GO:0030870">
    <property type="term" value="C:Mre11 complex"/>
    <property type="evidence" value="ECO:0007669"/>
    <property type="project" value="InterPro"/>
</dbReference>
<dbReference type="NCBIfam" id="TIGR00606">
    <property type="entry name" value="rad50"/>
    <property type="match status" value="1"/>
</dbReference>
<feature type="coiled-coil region" evidence="15">
    <location>
        <begin position="471"/>
        <end position="528"/>
    </location>
</feature>
<dbReference type="Pfam" id="PF13558">
    <property type="entry name" value="SbcC_Walker_B"/>
    <property type="match status" value="1"/>
</dbReference>
<dbReference type="GO" id="GO:0046872">
    <property type="term" value="F:metal ion binding"/>
    <property type="evidence" value="ECO:0007669"/>
    <property type="project" value="UniProtKB-KW"/>
</dbReference>
<feature type="coiled-coil region" evidence="15">
    <location>
        <begin position="937"/>
        <end position="1056"/>
    </location>
</feature>
<keyword evidence="12" id="KW-0234">DNA repair</keyword>
<evidence type="ECO:0000256" key="8">
    <source>
        <dbReference type="ARBA" id="ARBA00022763"/>
    </source>
</evidence>
<dbReference type="GO" id="GO:0043047">
    <property type="term" value="F:single-stranded telomeric DNA binding"/>
    <property type="evidence" value="ECO:0007669"/>
    <property type="project" value="TreeGrafter"/>
</dbReference>
<feature type="coiled-coil region" evidence="15">
    <location>
        <begin position="712"/>
        <end position="815"/>
    </location>
</feature>
<evidence type="ECO:0000256" key="2">
    <source>
        <dbReference type="ARBA" id="ARBA00004123"/>
    </source>
</evidence>
<evidence type="ECO:0000256" key="16">
    <source>
        <dbReference type="SAM" id="MobiDB-lite"/>
    </source>
</evidence>
<dbReference type="FunFam" id="3.40.50.300:FF:000947">
    <property type="entry name" value="DNA repair protein RAD50"/>
    <property type="match status" value="1"/>
</dbReference>
<dbReference type="GO" id="GO:0070192">
    <property type="term" value="P:chromosome organization involved in meiotic cell cycle"/>
    <property type="evidence" value="ECO:0007669"/>
    <property type="project" value="TreeGrafter"/>
</dbReference>
<evidence type="ECO:0000256" key="5">
    <source>
        <dbReference type="ARBA" id="ARBA00017893"/>
    </source>
</evidence>
<evidence type="ECO:0000256" key="10">
    <source>
        <dbReference type="ARBA" id="ARBA00022833"/>
    </source>
</evidence>